<dbReference type="InterPro" id="IPR051678">
    <property type="entry name" value="AGP_Transferase"/>
</dbReference>
<dbReference type="Proteomes" id="UP000322159">
    <property type="component" value="Chromosome"/>
</dbReference>
<dbReference type="PANTHER" id="PTHR21310">
    <property type="entry name" value="AMINOGLYCOSIDE PHOSPHOTRANSFERASE-RELATED-RELATED"/>
    <property type="match status" value="1"/>
</dbReference>
<dbReference type="PANTHER" id="PTHR21310:SF42">
    <property type="entry name" value="BIFUNCTIONAL AAC_APH"/>
    <property type="match status" value="1"/>
</dbReference>
<evidence type="ECO:0000313" key="3">
    <source>
        <dbReference type="Proteomes" id="UP000322159"/>
    </source>
</evidence>
<dbReference type="OrthoDB" id="9797603at2"/>
<dbReference type="AlphaFoldDB" id="A0A5C1Y5X2"/>
<dbReference type="InterPro" id="IPR002575">
    <property type="entry name" value="Aminoglycoside_PTrfase"/>
</dbReference>
<dbReference type="EMBL" id="CP043504">
    <property type="protein sequence ID" value="QEO09191.1"/>
    <property type="molecule type" value="Genomic_DNA"/>
</dbReference>
<proteinExistence type="predicted"/>
<keyword evidence="3" id="KW-1185">Reference proteome</keyword>
<feature type="domain" description="Aminoglycoside phosphotransferase" evidence="1">
    <location>
        <begin position="30"/>
        <end position="253"/>
    </location>
</feature>
<keyword evidence="2" id="KW-0808">Transferase</keyword>
<protein>
    <submittedName>
        <fullName evidence="2">Aminoglycoside phosphotransferase family protein</fullName>
    </submittedName>
</protein>
<evidence type="ECO:0000259" key="1">
    <source>
        <dbReference type="Pfam" id="PF01636"/>
    </source>
</evidence>
<dbReference type="SUPFAM" id="SSF56112">
    <property type="entry name" value="Protein kinase-like (PK-like)"/>
    <property type="match status" value="1"/>
</dbReference>
<name>A0A5C1Y5X2_9MICO</name>
<dbReference type="KEGG" id="lyk:FLP23_03680"/>
<dbReference type="Gene3D" id="3.30.200.20">
    <property type="entry name" value="Phosphorylase Kinase, domain 1"/>
    <property type="match status" value="1"/>
</dbReference>
<dbReference type="Gene3D" id="3.90.1200.10">
    <property type="match status" value="1"/>
</dbReference>
<accession>A0A5C1Y5X2</accession>
<dbReference type="GO" id="GO:0016740">
    <property type="term" value="F:transferase activity"/>
    <property type="evidence" value="ECO:0007669"/>
    <property type="project" value="UniProtKB-KW"/>
</dbReference>
<organism evidence="2 3">
    <name type="scientific">Protaetiibacter larvae</name>
    <dbReference type="NCBI Taxonomy" id="2592654"/>
    <lineage>
        <taxon>Bacteria</taxon>
        <taxon>Bacillati</taxon>
        <taxon>Actinomycetota</taxon>
        <taxon>Actinomycetes</taxon>
        <taxon>Micrococcales</taxon>
        <taxon>Microbacteriaceae</taxon>
        <taxon>Protaetiibacter</taxon>
    </lineage>
</organism>
<dbReference type="RefSeq" id="WP_149324621.1">
    <property type="nucleotide sequence ID" value="NZ_CP043504.1"/>
</dbReference>
<gene>
    <name evidence="2" type="ORF">FLP23_03680</name>
</gene>
<sequence length="294" mass="31374">MSHPPAEISLTAEQVDRLIAAQHPSRRGTLELVAHGWDNDLFRLGDELAVRLPRRAAAAELVEHEQRWLPLLAPRLPVPVPTPVAVGVPDGDYPWAWSIVPWFTGHPAIADDPADRDALAEQLAEVLVALHEPAPADAPANPFRGVPLAARDEAMRTRLAPHPVLLAAWTDALAAPPWAGPPLWLHGDLHPGNVLVDGATVTAVIDFGDITAGDPAADLSAGWLFFTAAGRERFRAQLGARYDAASWRRARGWAAAFAGAVVGIPESGFAGLAEHVRRELAADEGAGSEEPRPS</sequence>
<reference evidence="2 3" key="1">
    <citation type="submission" date="2019-09" db="EMBL/GenBank/DDBJ databases">
        <title>Genome sequencing of strain KACC 19322.</title>
        <authorList>
            <person name="Heo J."/>
            <person name="Kim S.-J."/>
            <person name="Kim J.-S."/>
            <person name="Hong S.-B."/>
            <person name="Kwon S.-W."/>
        </authorList>
    </citation>
    <scope>NUCLEOTIDE SEQUENCE [LARGE SCALE GENOMIC DNA]</scope>
    <source>
        <strain evidence="2 3">KACC 19322</strain>
    </source>
</reference>
<dbReference type="InterPro" id="IPR011009">
    <property type="entry name" value="Kinase-like_dom_sf"/>
</dbReference>
<dbReference type="CDD" id="cd05155">
    <property type="entry name" value="APH_ChoK_like_1"/>
    <property type="match status" value="1"/>
</dbReference>
<dbReference type="Pfam" id="PF01636">
    <property type="entry name" value="APH"/>
    <property type="match status" value="1"/>
</dbReference>
<evidence type="ECO:0000313" key="2">
    <source>
        <dbReference type="EMBL" id="QEO09191.1"/>
    </source>
</evidence>